<evidence type="ECO:0000313" key="2">
    <source>
        <dbReference type="EMBL" id="GCE38435.1"/>
    </source>
</evidence>
<sequence>MMALHLPKPRTTKPPQETVGLDGLKVSVAGAATTGVEKSKQVKSGGLAGLTSKVSVTQLRKELGNEGLRQAAIDAGRTPPSDRTLRRWAQLGRIPHADVLERAQRRAAIERLGGIDAVAAKIGRSRSAVSRYRSGDTNELRADAGKKLRNVKAQDIMKRAGVLRPDGTPKKAVIRVRGGVMVRNGADEGYDYRVRTLDFANSDTPFSSDESRELAAALANDDHARVVALLERHATLDYPENKGFDKYSDQFGFHFDHIDSVHIDWI</sequence>
<comment type="caution">
    <text evidence="2">The sequence shown here is derived from an EMBL/GenBank/DDBJ whole genome shotgun (WGS) entry which is preliminary data.</text>
</comment>
<accession>A0A402C470</accession>
<name>A0A402C470_RHOWR</name>
<evidence type="ECO:0000256" key="1">
    <source>
        <dbReference type="SAM" id="MobiDB-lite"/>
    </source>
</evidence>
<dbReference type="EMBL" id="BHYM01000019">
    <property type="protein sequence ID" value="GCE38435.1"/>
    <property type="molecule type" value="Genomic_DNA"/>
</dbReference>
<dbReference type="Proteomes" id="UP000287519">
    <property type="component" value="Unassembled WGS sequence"/>
</dbReference>
<keyword evidence="3" id="KW-1185">Reference proteome</keyword>
<dbReference type="AlphaFoldDB" id="A0A402C470"/>
<reference evidence="2 3" key="1">
    <citation type="submission" date="2018-11" db="EMBL/GenBank/DDBJ databases">
        <title>Microbial catabolism of amino acid.</title>
        <authorList>
            <person name="Hibi M."/>
            <person name="Ogawa J."/>
        </authorList>
    </citation>
    <scope>NUCLEOTIDE SEQUENCE [LARGE SCALE GENOMIC DNA]</scope>
    <source>
        <strain evidence="2 3">C31-06</strain>
    </source>
</reference>
<protein>
    <submittedName>
        <fullName evidence="2">Uncharacterized protein</fullName>
    </submittedName>
</protein>
<gene>
    <name evidence="2" type="ORF">Rhow_001487</name>
</gene>
<proteinExistence type="predicted"/>
<feature type="region of interest" description="Disordered" evidence="1">
    <location>
        <begin position="1"/>
        <end position="21"/>
    </location>
</feature>
<organism evidence="2 3">
    <name type="scientific">Rhodococcus wratislaviensis</name>
    <name type="common">Tsukamurella wratislaviensis</name>
    <dbReference type="NCBI Taxonomy" id="44752"/>
    <lineage>
        <taxon>Bacteria</taxon>
        <taxon>Bacillati</taxon>
        <taxon>Actinomycetota</taxon>
        <taxon>Actinomycetes</taxon>
        <taxon>Mycobacteriales</taxon>
        <taxon>Nocardiaceae</taxon>
        <taxon>Rhodococcus</taxon>
    </lineage>
</organism>
<evidence type="ECO:0000313" key="3">
    <source>
        <dbReference type="Proteomes" id="UP000287519"/>
    </source>
</evidence>